<dbReference type="InterPro" id="IPR012358">
    <property type="entry name" value="EndopolyPtase_N1"/>
</dbReference>
<protein>
    <recommendedName>
        <fullName evidence="4 12">Endopolyphosphatase</fullName>
        <ecNumber evidence="3 12">3.6.1.10</ecNumber>
    </recommendedName>
</protein>
<dbReference type="EMBL" id="CCBN010000013">
    <property type="protein sequence ID" value="CDO56051.1"/>
    <property type="molecule type" value="Genomic_DNA"/>
</dbReference>
<keyword evidence="9" id="KW-1133">Transmembrane helix</keyword>
<comment type="caution">
    <text evidence="15">The sequence shown here is derived from an EMBL/GenBank/DDBJ whole genome shotgun (WGS) entry which is preliminary data.</text>
</comment>
<feature type="signal peptide" evidence="14">
    <location>
        <begin position="1"/>
        <end position="16"/>
    </location>
</feature>
<evidence type="ECO:0000256" key="6">
    <source>
        <dbReference type="ARBA" id="ARBA00022692"/>
    </source>
</evidence>
<comment type="function">
    <text evidence="12">Catalyzes the hydrolysis of inorganic polyphosphate (polyP) chains of many hundreds of phosphate residues into shorter lengths.</text>
</comment>
<dbReference type="GO" id="GO:0008081">
    <property type="term" value="F:phosphoric diester hydrolase activity"/>
    <property type="evidence" value="ECO:0007669"/>
    <property type="project" value="TreeGrafter"/>
</dbReference>
<dbReference type="PIRSF" id="PIRSF027093">
    <property type="entry name" value="EndopolyPtase_N1"/>
    <property type="match status" value="1"/>
</dbReference>
<evidence type="ECO:0000256" key="13">
    <source>
        <dbReference type="SAM" id="MobiDB-lite"/>
    </source>
</evidence>
<keyword evidence="6" id="KW-0812">Transmembrane</keyword>
<evidence type="ECO:0000256" key="3">
    <source>
        <dbReference type="ARBA" id="ARBA00012459"/>
    </source>
</evidence>
<evidence type="ECO:0000313" key="15">
    <source>
        <dbReference type="EMBL" id="CDO56051.1"/>
    </source>
</evidence>
<evidence type="ECO:0000256" key="12">
    <source>
        <dbReference type="PIRNR" id="PIRNR027093"/>
    </source>
</evidence>
<dbReference type="Gene3D" id="3.60.21.10">
    <property type="match status" value="1"/>
</dbReference>
<dbReference type="AlphaFoldDB" id="A0A0J9XFF5"/>
<accession>A0A0J9XFF5</accession>
<dbReference type="GO" id="GO:0000324">
    <property type="term" value="C:fungal-type vacuole"/>
    <property type="evidence" value="ECO:0007669"/>
    <property type="project" value="TreeGrafter"/>
</dbReference>
<dbReference type="Proteomes" id="UP000242525">
    <property type="component" value="Unassembled WGS sequence"/>
</dbReference>
<keyword evidence="11" id="KW-0325">Glycoprotein</keyword>
<keyword evidence="16" id="KW-1185">Reference proteome</keyword>
<feature type="region of interest" description="Disordered" evidence="13">
    <location>
        <begin position="487"/>
        <end position="513"/>
    </location>
</feature>
<evidence type="ECO:0000256" key="14">
    <source>
        <dbReference type="SAM" id="SignalP"/>
    </source>
</evidence>
<feature type="compositionally biased region" description="Basic residues" evidence="13">
    <location>
        <begin position="487"/>
        <end position="501"/>
    </location>
</feature>
<dbReference type="EC" id="3.6.1.10" evidence="3 12"/>
<comment type="subcellular location">
    <subcellularLocation>
        <location evidence="1">Vacuole membrane</location>
        <topology evidence="1">Single-pass type II membrane protein</topology>
    </subcellularLocation>
</comment>
<evidence type="ECO:0000313" key="16">
    <source>
        <dbReference type="Proteomes" id="UP000242525"/>
    </source>
</evidence>
<keyword evidence="5 12" id="KW-0926">Vacuole</keyword>
<keyword evidence="8" id="KW-0735">Signal-anchor</keyword>
<keyword evidence="7 12" id="KW-0378">Hydrolase</keyword>
<feature type="chain" id="PRO_5005325803" description="Endopolyphosphatase" evidence="14">
    <location>
        <begin position="17"/>
        <end position="624"/>
    </location>
</feature>
<dbReference type="GO" id="GO:0004309">
    <property type="term" value="F:exopolyphosphatase activity"/>
    <property type="evidence" value="ECO:0007669"/>
    <property type="project" value="TreeGrafter"/>
</dbReference>
<organism evidence="15 16">
    <name type="scientific">Geotrichum candidum</name>
    <name type="common">Oospora lactis</name>
    <name type="synonym">Dipodascus geotrichum</name>
    <dbReference type="NCBI Taxonomy" id="1173061"/>
    <lineage>
        <taxon>Eukaryota</taxon>
        <taxon>Fungi</taxon>
        <taxon>Dikarya</taxon>
        <taxon>Ascomycota</taxon>
        <taxon>Saccharomycotina</taxon>
        <taxon>Dipodascomycetes</taxon>
        <taxon>Dipodascales</taxon>
        <taxon>Dipodascaceae</taxon>
        <taxon>Geotrichum</taxon>
    </lineage>
</organism>
<evidence type="ECO:0000256" key="4">
    <source>
        <dbReference type="ARBA" id="ARBA00014458"/>
    </source>
</evidence>
<evidence type="ECO:0000256" key="7">
    <source>
        <dbReference type="ARBA" id="ARBA00022801"/>
    </source>
</evidence>
<dbReference type="GO" id="GO:0005774">
    <property type="term" value="C:vacuolar membrane"/>
    <property type="evidence" value="ECO:0007669"/>
    <property type="project" value="UniProtKB-SubCell"/>
</dbReference>
<comment type="similarity">
    <text evidence="2">Belongs to the endopolyphosphatase PPN1 family.</text>
</comment>
<evidence type="ECO:0000256" key="9">
    <source>
        <dbReference type="ARBA" id="ARBA00022989"/>
    </source>
</evidence>
<comment type="catalytic activity">
    <reaction evidence="12">
        <text>[phosphate](n+1) + n H2O = (n+1) phosphate + n H(+)</text>
        <dbReference type="Rhea" id="RHEA:22452"/>
        <dbReference type="Rhea" id="RHEA-COMP:14280"/>
        <dbReference type="ChEBI" id="CHEBI:15377"/>
        <dbReference type="ChEBI" id="CHEBI:15378"/>
        <dbReference type="ChEBI" id="CHEBI:16838"/>
        <dbReference type="ChEBI" id="CHEBI:43474"/>
        <dbReference type="EC" id="3.6.1.10"/>
    </reaction>
</comment>
<sequence length="624" mass="71714">MKKILALLWLFTLTQALSLNVWSQLVPFIDIKQIPFKWSSRSSSSETVPAAAAGVDPSLVQVLEEAANKKLHGKFLHITDFHPDPYYKVNTSTDENCHWGKRDYPDTGYYGHPNSGCDAPMSLIDATFEWIEDNLKGEIDFIIWTGDNARHDNDHKLPRSEKVIAELNELMVQKFTQVFGSNDPRKAFDIPIIPSVGNNDVYPHNLFGRGPNAQTKRLYQQWRSMVPEEQVHVFDRGVSFMVEAIPGKLAVLSLNTLYWFKSNNLVDGCDDKKDPGHLQFRWLAIVLRELRRRNMKVWLSGHVPPSPKVFDPTCLDRFSAWLYAYRDIIVGGVYGHMNVDHFLLHDSLVEKSKSPDQSEDAYLREYIDFDDGKAAIFGKVDYLQDLRNLYSQVREDWSRYAVSYVSPSVIPTYLPALRVWEYNTTGINDIEVNTQEFRPWSEVFREVELEFDAALSEIDDDDLVDYEELEEQDMLLVDYDFSDAGKKKKHKKKKNKKKKKGGHDPTWPPKFPNVEAGPAYTPQTFTPTKYTQYFLNLTDSNSESAPFNFDVEYTTEDEPYYLDNLLVSSWVKLARKLGAGLLSSGTNDSQDKVLDPEDSSEVHRAWKAFVKYFFVSSGFEESSN</sequence>
<evidence type="ECO:0000256" key="2">
    <source>
        <dbReference type="ARBA" id="ARBA00010399"/>
    </source>
</evidence>
<name>A0A0J9XFF5_GEOCN</name>
<keyword evidence="14" id="KW-0732">Signal</keyword>
<evidence type="ECO:0000256" key="8">
    <source>
        <dbReference type="ARBA" id="ARBA00022968"/>
    </source>
</evidence>
<reference evidence="15" key="1">
    <citation type="submission" date="2014-03" db="EMBL/GenBank/DDBJ databases">
        <authorList>
            <person name="Casaregola S."/>
        </authorList>
    </citation>
    <scope>NUCLEOTIDE SEQUENCE [LARGE SCALE GENOMIC DNA]</scope>
    <source>
        <strain evidence="15">CLIB 918</strain>
    </source>
</reference>
<dbReference type="InterPro" id="IPR029052">
    <property type="entry name" value="Metallo-depent_PP-like"/>
</dbReference>
<dbReference type="PANTHER" id="PTHR10340">
    <property type="entry name" value="SPHINGOMYELIN PHOSPHODIESTERASE"/>
    <property type="match status" value="1"/>
</dbReference>
<evidence type="ECO:0000256" key="11">
    <source>
        <dbReference type="ARBA" id="ARBA00023180"/>
    </source>
</evidence>
<gene>
    <name evidence="15" type="ORF">BN980_GECA13s02232g</name>
</gene>
<evidence type="ECO:0000256" key="5">
    <source>
        <dbReference type="ARBA" id="ARBA00022554"/>
    </source>
</evidence>
<dbReference type="GO" id="GO:0006798">
    <property type="term" value="P:polyphosphate catabolic process"/>
    <property type="evidence" value="ECO:0007669"/>
    <property type="project" value="TreeGrafter"/>
</dbReference>
<dbReference type="STRING" id="1173061.A0A0J9XFF5"/>
<keyword evidence="10 12" id="KW-0472">Membrane</keyword>
<evidence type="ECO:0000256" key="1">
    <source>
        <dbReference type="ARBA" id="ARBA00004576"/>
    </source>
</evidence>
<dbReference type="GO" id="GO:0000298">
    <property type="term" value="F:endopolyphosphatase activity"/>
    <property type="evidence" value="ECO:0007669"/>
    <property type="project" value="UniProtKB-EC"/>
</dbReference>
<dbReference type="PANTHER" id="PTHR10340:SF55">
    <property type="entry name" value="ENDOPOLYPHOSPHATASE"/>
    <property type="match status" value="1"/>
</dbReference>
<dbReference type="CDD" id="cd00842">
    <property type="entry name" value="MPP_ASMase"/>
    <property type="match status" value="1"/>
</dbReference>
<dbReference type="OrthoDB" id="348678at2759"/>
<evidence type="ECO:0000256" key="10">
    <source>
        <dbReference type="ARBA" id="ARBA00023136"/>
    </source>
</evidence>
<proteinExistence type="inferred from homology"/>
<dbReference type="SUPFAM" id="SSF56300">
    <property type="entry name" value="Metallo-dependent phosphatases"/>
    <property type="match status" value="1"/>
</dbReference>
<dbReference type="InterPro" id="IPR041805">
    <property type="entry name" value="ASMase/PPN1_MPP"/>
</dbReference>